<dbReference type="InterPro" id="IPR031367">
    <property type="entry name" value="CCDC24"/>
</dbReference>
<evidence type="ECO:0008006" key="4">
    <source>
        <dbReference type="Google" id="ProtNLM"/>
    </source>
</evidence>
<gene>
    <name evidence="2" type="ORF">F2P81_000438</name>
</gene>
<dbReference type="AlphaFoldDB" id="A0A6A4TNF0"/>
<name>A0A6A4TNF0_SCOMX</name>
<feature type="compositionally biased region" description="Low complexity" evidence="1">
    <location>
        <begin position="153"/>
        <end position="163"/>
    </location>
</feature>
<feature type="compositionally biased region" description="Low complexity" evidence="1">
    <location>
        <begin position="497"/>
        <end position="507"/>
    </location>
</feature>
<dbReference type="Proteomes" id="UP000438429">
    <property type="component" value="Unassembled WGS sequence"/>
</dbReference>
<evidence type="ECO:0000313" key="2">
    <source>
        <dbReference type="EMBL" id="KAF0046805.1"/>
    </source>
</evidence>
<evidence type="ECO:0000313" key="3">
    <source>
        <dbReference type="Proteomes" id="UP000438429"/>
    </source>
</evidence>
<dbReference type="PANTHER" id="PTHR28601:SF1">
    <property type="entry name" value="COILED-COIL DOMAIN-CONTAINING PROTEIN 24"/>
    <property type="match status" value="1"/>
</dbReference>
<dbReference type="EMBL" id="VEVO01000001">
    <property type="protein sequence ID" value="KAF0046805.1"/>
    <property type="molecule type" value="Genomic_DNA"/>
</dbReference>
<reference evidence="2 3" key="1">
    <citation type="submission" date="2019-06" db="EMBL/GenBank/DDBJ databases">
        <title>Draft genomes of female and male turbot (Scophthalmus maximus).</title>
        <authorList>
            <person name="Xu H."/>
            <person name="Xu X.-W."/>
            <person name="Shao C."/>
            <person name="Chen S."/>
        </authorList>
    </citation>
    <scope>NUCLEOTIDE SEQUENCE [LARGE SCALE GENOMIC DNA]</scope>
    <source>
        <strain evidence="2">Ysfricsl-2016a</strain>
        <tissue evidence="2">Blood</tissue>
    </source>
</reference>
<evidence type="ECO:0000256" key="1">
    <source>
        <dbReference type="SAM" id="MobiDB-lite"/>
    </source>
</evidence>
<dbReference type="PANTHER" id="PTHR28601">
    <property type="entry name" value="COILED-COIL DOMAIN-CONTAINING PROTEIN 24"/>
    <property type="match status" value="1"/>
</dbReference>
<feature type="compositionally biased region" description="Basic and acidic residues" evidence="1">
    <location>
        <begin position="551"/>
        <end position="565"/>
    </location>
</feature>
<proteinExistence type="predicted"/>
<organism evidence="2 3">
    <name type="scientific">Scophthalmus maximus</name>
    <name type="common">Turbot</name>
    <name type="synonym">Psetta maxima</name>
    <dbReference type="NCBI Taxonomy" id="52904"/>
    <lineage>
        <taxon>Eukaryota</taxon>
        <taxon>Metazoa</taxon>
        <taxon>Chordata</taxon>
        <taxon>Craniata</taxon>
        <taxon>Vertebrata</taxon>
        <taxon>Euteleostomi</taxon>
        <taxon>Actinopterygii</taxon>
        <taxon>Neopterygii</taxon>
        <taxon>Teleostei</taxon>
        <taxon>Neoteleostei</taxon>
        <taxon>Acanthomorphata</taxon>
        <taxon>Carangaria</taxon>
        <taxon>Pleuronectiformes</taxon>
        <taxon>Pleuronectoidei</taxon>
        <taxon>Scophthalmidae</taxon>
        <taxon>Scophthalmus</taxon>
    </lineage>
</organism>
<feature type="region of interest" description="Disordered" evidence="1">
    <location>
        <begin position="534"/>
        <end position="568"/>
    </location>
</feature>
<feature type="region of interest" description="Disordered" evidence="1">
    <location>
        <begin position="62"/>
        <end position="85"/>
    </location>
</feature>
<feature type="compositionally biased region" description="Basic and acidic residues" evidence="1">
    <location>
        <begin position="508"/>
        <end position="517"/>
    </location>
</feature>
<feature type="region of interest" description="Disordered" evidence="1">
    <location>
        <begin position="270"/>
        <end position="352"/>
    </location>
</feature>
<feature type="region of interest" description="Disordered" evidence="1">
    <location>
        <begin position="364"/>
        <end position="517"/>
    </location>
</feature>
<feature type="compositionally biased region" description="Polar residues" evidence="1">
    <location>
        <begin position="538"/>
        <end position="550"/>
    </location>
</feature>
<dbReference type="Pfam" id="PF15669">
    <property type="entry name" value="CCDC24"/>
    <property type="match status" value="1"/>
</dbReference>
<feature type="compositionally biased region" description="Polar residues" evidence="1">
    <location>
        <begin position="330"/>
        <end position="352"/>
    </location>
</feature>
<sequence length="622" mass="67212">MPSPDESQLWCPGPSLWSLIAEHVPGSELSKIQTALGHFLVDMYTEAHTEAEMWCKMWQESRRGGNHGSRAGTPLPRPRGSPLADPPAVKELLRAEVKMLLQTLRERVTKGGRDGDTELLSLYKPETVNYALGHLDSRHSDCISPGDTDDGSRPSSHRSVGSSAGDEIEAARDKLNVADIDQVVERLRSVLMEECEVLKRLVQNLKRNIKGKCSSQGEFGKSEPTLAELRELRGAVQMDLELYPASFAASSPTSPPLPVKGLKNRFRLSAGQRASDETLRTLHSTSVLRPHPPPPRCHSRPPVGPPVTKTSASVEPVHSSSSSRTHGQRRSTLGSNASSSTPGCGSKLTTSGHHFPTDQIKFMNEYPCSPPPDQDCRPLTYSPSFPIKPPRNSPAHEAQSPCHRSVHSLSRGFDMSGQRERQSGAVGRSRDVSVTPSSIPPLSPASDAGSYSNSSADPSGSTTAKSDTQNGQKKSTHGGGVVSASVQADNDQRKSTSESLYSSVTSETGRHPAKKCDWKIKSRTERNINGHLGKEITKQQSASSHCLTDYSSHHRSESNGEKEGQAKCTQAASVQSNVKCFTLPKRLRGGTASQPTSVQEAQTEPALINKFYQPVPPPGVST</sequence>
<feature type="region of interest" description="Disordered" evidence="1">
    <location>
        <begin position="139"/>
        <end position="167"/>
    </location>
</feature>
<feature type="compositionally biased region" description="Polar residues" evidence="1">
    <location>
        <begin position="449"/>
        <end position="473"/>
    </location>
</feature>
<accession>A0A6A4TNF0</accession>
<comment type="caution">
    <text evidence="2">The sequence shown here is derived from an EMBL/GenBank/DDBJ whole genome shotgun (WGS) entry which is preliminary data.</text>
</comment>
<protein>
    <recommendedName>
        <fullName evidence="4">Coiled-coil domain-containing protein 24</fullName>
    </recommendedName>
</protein>